<dbReference type="Proteomes" id="UP000078348">
    <property type="component" value="Unassembled WGS sequence"/>
</dbReference>
<keyword evidence="1" id="KW-0808">Transferase</keyword>
<reference evidence="1 2" key="1">
    <citation type="submission" date="2016-05" db="EMBL/GenBank/DDBJ databases">
        <title>Nuclear genome of Blastocystis sp. subtype 1 NandII.</title>
        <authorList>
            <person name="Gentekaki E."/>
            <person name="Curtis B."/>
            <person name="Stairs C."/>
            <person name="Eme L."/>
            <person name="Herman E."/>
            <person name="Klimes V."/>
            <person name="Arias M.C."/>
            <person name="Elias M."/>
            <person name="Hilliou F."/>
            <person name="Klute M."/>
            <person name="Malik S.-B."/>
            <person name="Pightling A."/>
            <person name="Rachubinski R."/>
            <person name="Salas D."/>
            <person name="Schlacht A."/>
            <person name="Suga H."/>
            <person name="Archibald J."/>
            <person name="Ball S.G."/>
            <person name="Clark G."/>
            <person name="Dacks J."/>
            <person name="Van Der Giezen M."/>
            <person name="Tsaousis A."/>
            <person name="Roger A."/>
        </authorList>
    </citation>
    <scope>NUCLEOTIDE SEQUENCE [LARGE SCALE GENOMIC DNA]</scope>
    <source>
        <strain evidence="2">ATCC 50177 / NandII</strain>
    </source>
</reference>
<dbReference type="GO" id="GO:0016740">
    <property type="term" value="F:transferase activity"/>
    <property type="evidence" value="ECO:0007669"/>
    <property type="project" value="UniProtKB-KW"/>
</dbReference>
<name>A0A196S7V5_BLAHN</name>
<dbReference type="AlphaFoldDB" id="A0A196S7V5"/>
<evidence type="ECO:0000313" key="2">
    <source>
        <dbReference type="Proteomes" id="UP000078348"/>
    </source>
</evidence>
<comment type="caution">
    <text evidence="1">The sequence shown here is derived from an EMBL/GenBank/DDBJ whole genome shotgun (WGS) entry which is preliminary data.</text>
</comment>
<evidence type="ECO:0000313" key="1">
    <source>
        <dbReference type="EMBL" id="OAO12157.1"/>
    </source>
</evidence>
<proteinExistence type="predicted"/>
<gene>
    <name evidence="1" type="ORF">AV274_6207</name>
</gene>
<organism evidence="1 2">
    <name type="scientific">Blastocystis sp. subtype 1 (strain ATCC 50177 / NandII)</name>
    <dbReference type="NCBI Taxonomy" id="478820"/>
    <lineage>
        <taxon>Eukaryota</taxon>
        <taxon>Sar</taxon>
        <taxon>Stramenopiles</taxon>
        <taxon>Bigyra</taxon>
        <taxon>Opalozoa</taxon>
        <taxon>Opalinata</taxon>
        <taxon>Blastocystidae</taxon>
        <taxon>Blastocystis</taxon>
    </lineage>
</organism>
<keyword evidence="2" id="KW-1185">Reference proteome</keyword>
<dbReference type="SUPFAM" id="SSF55729">
    <property type="entry name" value="Acyl-CoA N-acyltransferases (Nat)"/>
    <property type="match status" value="1"/>
</dbReference>
<dbReference type="InterPro" id="IPR016181">
    <property type="entry name" value="Acyl_CoA_acyltransferase"/>
</dbReference>
<protein>
    <submittedName>
        <fullName evidence="1">N-acetyltransferase</fullName>
    </submittedName>
</protein>
<dbReference type="EMBL" id="LXWW01000561">
    <property type="protein sequence ID" value="OAO12157.1"/>
    <property type="molecule type" value="Genomic_DNA"/>
</dbReference>
<dbReference type="OrthoDB" id="195733at2759"/>
<sequence>MSTSSTTPSSGYRKGIRERIMDCISSQDTNNDAHQMLADEDTDNRESDTSFLRELTRTPLSKVWNQYRHKKWGQDPSLPPLEELESQLIQMVPSYCASFRTGKNSMIDCLFVPLFPVQRARLEVAIQRGMISRKSLHFRFNRQIDSVSSNLLDYLTNVDLFDHLAVSCEVVENGEWRTVATARTIREIDNPEWAEWAAIVADPYHCNTIGSCLLYYLSVAYNAGVRMLYAVVNPANAPVIHWMRKLGAKVQMRQGVRNVWCFPLPIPESWVANETVRGEIERSCKGENSIPESVKQHIKENIQSMRDL</sequence>
<dbReference type="Gene3D" id="3.40.630.30">
    <property type="match status" value="1"/>
</dbReference>
<accession>A0A196S7V5</accession>